<dbReference type="Proteomes" id="UP000500882">
    <property type="component" value="Chromosome"/>
</dbReference>
<dbReference type="PROSITE" id="PS51257">
    <property type="entry name" value="PROKAR_LIPOPROTEIN"/>
    <property type="match status" value="1"/>
</dbReference>
<accession>A0A679HIF6</accession>
<organism evidence="3 4">
    <name type="scientific">Bacteroides thetaiotaomicron</name>
    <dbReference type="NCBI Taxonomy" id="818"/>
    <lineage>
        <taxon>Bacteria</taxon>
        <taxon>Pseudomonadati</taxon>
        <taxon>Bacteroidota</taxon>
        <taxon>Bacteroidia</taxon>
        <taxon>Bacteroidales</taxon>
        <taxon>Bacteroidaceae</taxon>
        <taxon>Bacteroides</taxon>
    </lineage>
</organism>
<evidence type="ECO:0008006" key="5">
    <source>
        <dbReference type="Google" id="ProtNLM"/>
    </source>
</evidence>
<evidence type="ECO:0000313" key="3">
    <source>
        <dbReference type="EMBL" id="BCA49505.1"/>
    </source>
</evidence>
<evidence type="ECO:0000313" key="4">
    <source>
        <dbReference type="Proteomes" id="UP000500882"/>
    </source>
</evidence>
<dbReference type="EMBL" id="AP022660">
    <property type="protein sequence ID" value="BCA49505.1"/>
    <property type="molecule type" value="Genomic_DNA"/>
</dbReference>
<proteinExistence type="predicted"/>
<dbReference type="Gene3D" id="2.60.40.3220">
    <property type="match status" value="1"/>
</dbReference>
<dbReference type="AlphaFoldDB" id="A0A679HIF6"/>
<gene>
    <name evidence="3" type="ORF">BatF92_14470</name>
</gene>
<protein>
    <recommendedName>
        <fullName evidence="5">Lipoprotein</fullName>
    </recommendedName>
</protein>
<keyword evidence="2" id="KW-0732">Signal</keyword>
<reference evidence="3 4" key="1">
    <citation type="submission" date="2020-02" db="EMBL/GenBank/DDBJ databases">
        <title>Whole-genome sequencing and comparative analysis of the genomes of Bacteroides thetaiotaomicron and Escherichia coli isolated from a healthy resident in Vietnam.</title>
        <authorList>
            <person name="Mohsin M."/>
            <person name="Tanaka K."/>
            <person name="Kawahara R."/>
            <person name="Kondo S."/>
            <person name="Noguchi H."/>
            <person name="Motooka D."/>
            <person name="Nakamura S."/>
            <person name="Khong D.T."/>
            <person name="Nguyen T.N."/>
            <person name="Tran H.T."/>
            <person name="Yamamoto Y."/>
        </authorList>
    </citation>
    <scope>NUCLEOTIDE SEQUENCE [LARGE SCALE GENOMIC DNA]</scope>
    <source>
        <strain evidence="3 4">F9-2</strain>
    </source>
</reference>
<name>A0A679HIF6_BACT4</name>
<feature type="signal peptide" evidence="2">
    <location>
        <begin position="1"/>
        <end position="28"/>
    </location>
</feature>
<evidence type="ECO:0000256" key="1">
    <source>
        <dbReference type="SAM" id="MobiDB-lite"/>
    </source>
</evidence>
<evidence type="ECO:0000256" key="2">
    <source>
        <dbReference type="SAM" id="SignalP"/>
    </source>
</evidence>
<sequence>MFMKQMKFLLVALMTVLMGMSVTSCMNGDDNTIYTGPAFAKCTNYFPATFELANGQKLVVNELSMPNLNIGEIYFFYYQFDTAQQPGNSQTLDVTLYAGSTPTSISAKSTEGPEKAADYNEATAPLYTFNSDTSTQPGILFDQYLVIPIMYWVKVESTDEKQKEELNKHSFILTYDFTNVKSGDTTLELTLNHVIKDGSEETVDRNKYTSTYKAYNLTTAISAFKTASGGTEPTKIKVNAKTNSSKNSLDGAANSTWSETLKTN</sequence>
<feature type="region of interest" description="Disordered" evidence="1">
    <location>
        <begin position="242"/>
        <end position="264"/>
    </location>
</feature>
<feature type="chain" id="PRO_5025548573" description="Lipoprotein" evidence="2">
    <location>
        <begin position="29"/>
        <end position="264"/>
    </location>
</feature>